<dbReference type="AlphaFoldDB" id="A0A7W7I083"/>
<evidence type="ECO:0008006" key="4">
    <source>
        <dbReference type="Google" id="ProtNLM"/>
    </source>
</evidence>
<dbReference type="InterPro" id="IPR011050">
    <property type="entry name" value="Pectin_lyase_fold/virulence"/>
</dbReference>
<dbReference type="RefSeq" id="WP_184995264.1">
    <property type="nucleotide sequence ID" value="NZ_BOMK01000024.1"/>
</dbReference>
<keyword evidence="1" id="KW-0732">Signal</keyword>
<gene>
    <name evidence="2" type="ORF">BJ971_004583</name>
</gene>
<protein>
    <recommendedName>
        <fullName evidence="4">Right handed beta helix domain-containing protein</fullName>
    </recommendedName>
</protein>
<comment type="caution">
    <text evidence="2">The sequence shown here is derived from an EMBL/GenBank/DDBJ whole genome shotgun (WGS) entry which is preliminary data.</text>
</comment>
<dbReference type="Gene3D" id="2.160.20.10">
    <property type="entry name" value="Single-stranded right-handed beta-helix, Pectin lyase-like"/>
    <property type="match status" value="1"/>
</dbReference>
<keyword evidence="3" id="KW-1185">Reference proteome</keyword>
<dbReference type="Proteomes" id="UP000578112">
    <property type="component" value="Unassembled WGS sequence"/>
</dbReference>
<proteinExistence type="predicted"/>
<organism evidence="2 3">
    <name type="scientific">Actinoplanes digitatis</name>
    <dbReference type="NCBI Taxonomy" id="1868"/>
    <lineage>
        <taxon>Bacteria</taxon>
        <taxon>Bacillati</taxon>
        <taxon>Actinomycetota</taxon>
        <taxon>Actinomycetes</taxon>
        <taxon>Micromonosporales</taxon>
        <taxon>Micromonosporaceae</taxon>
        <taxon>Actinoplanes</taxon>
    </lineage>
</organism>
<dbReference type="EMBL" id="JACHNH010000001">
    <property type="protein sequence ID" value="MBB4764027.1"/>
    <property type="molecule type" value="Genomic_DNA"/>
</dbReference>
<accession>A0A7W7I083</accession>
<evidence type="ECO:0000313" key="3">
    <source>
        <dbReference type="Proteomes" id="UP000578112"/>
    </source>
</evidence>
<dbReference type="InterPro" id="IPR012334">
    <property type="entry name" value="Pectin_lyas_fold"/>
</dbReference>
<name>A0A7W7I083_9ACTN</name>
<evidence type="ECO:0000313" key="2">
    <source>
        <dbReference type="EMBL" id="MBB4764027.1"/>
    </source>
</evidence>
<dbReference type="SMART" id="SM00710">
    <property type="entry name" value="PbH1"/>
    <property type="match status" value="6"/>
</dbReference>
<evidence type="ECO:0000256" key="1">
    <source>
        <dbReference type="SAM" id="SignalP"/>
    </source>
</evidence>
<dbReference type="Gene3D" id="2.60.120.260">
    <property type="entry name" value="Galactose-binding domain-like"/>
    <property type="match status" value="1"/>
</dbReference>
<reference evidence="2 3" key="1">
    <citation type="submission" date="2020-08" db="EMBL/GenBank/DDBJ databases">
        <title>Sequencing the genomes of 1000 actinobacteria strains.</title>
        <authorList>
            <person name="Klenk H.-P."/>
        </authorList>
    </citation>
    <scope>NUCLEOTIDE SEQUENCE [LARGE SCALE GENOMIC DNA]</scope>
    <source>
        <strain evidence="2 3">DSM 43149</strain>
    </source>
</reference>
<dbReference type="SUPFAM" id="SSF51126">
    <property type="entry name" value="Pectin lyase-like"/>
    <property type="match status" value="1"/>
</dbReference>
<sequence>MPLPFPRASRALAVVLLVMPALSASTAYALAEEQEPEPTYTLTATVSPAAMTAAGCAADPLCVAAPAPIAGNNHPALKKAVAAAAALAVPAEVGADGAVLTAARPATVFLSPGDYTLGAGLRLPPNVDLRGSGLTATTLSMITSSWPSFSYSFLVRPQDDAAPSPGSTNLVSDLTVNGNCREGAGAPEPADLPARPGKVCDFRAGGAGTNVGGGVSVGDRWTVRQVRFTNLEYFKLWLHNAEDVHLVDNRFDNWGGAESGDEDNIGGGGRHDGAVIEYNQFDRTIRGNSIDITNAVRTTIRANAVFADRAVAVARKITGYGDMYLEGVPEATVTGNYLRGGHIVLQSNGKYSHAGANKDITNPRGSTVSGNRLYDSFGAGVTVTYDDYADADRTYGTVGDWDTRSTAPGDHIVRPGGGNVVRDNVIVRPAESGILIAGMMDRVKDRPDTITGNSIVNAGHGGSTEMSTGGGTFETSGIGVSIGDGDRIYGNKVVDDRTPHTTWYGIQLGARNANSTVTNTVLAGPGAKTGATTAGVIGVPLRKAAAAAAAPAPLIVKDRVLTWAESYPTGNAPIAGYRVYRAGALVAELPVGSAAIPANLVAKADAGMETTASGWTAFSNTRVARRSGAGALGAGSLSLTAVAAGSVNAAGRLIPVKPGRTYTAVASFRALAGPGRWSRAGIEYYDADKVRINRLAGHNPATVDRAGNWITSGYTSAAPAKAAYAKVFVQVDKVAAGNVHLVDRLGLVAGTGTQQWADPAGRPGTAYRVMAYRQGDGQPGWMSSVTAP</sequence>
<feature type="chain" id="PRO_5030825563" description="Right handed beta helix domain-containing protein" evidence="1">
    <location>
        <begin position="32"/>
        <end position="788"/>
    </location>
</feature>
<dbReference type="InterPro" id="IPR006626">
    <property type="entry name" value="PbH1"/>
</dbReference>
<feature type="signal peptide" evidence="1">
    <location>
        <begin position="1"/>
        <end position="31"/>
    </location>
</feature>